<protein>
    <submittedName>
        <fullName evidence="1">Uncharacterized protein</fullName>
    </submittedName>
</protein>
<organism evidence="1 2">
    <name type="scientific">Rhizopus delemar (strain RA 99-880 / ATCC MYA-4621 / FGSC 9543 / NRRL 43880)</name>
    <name type="common">Mucormycosis agent</name>
    <name type="synonym">Rhizopus arrhizus var. delemar</name>
    <dbReference type="NCBI Taxonomy" id="246409"/>
    <lineage>
        <taxon>Eukaryota</taxon>
        <taxon>Fungi</taxon>
        <taxon>Fungi incertae sedis</taxon>
        <taxon>Mucoromycota</taxon>
        <taxon>Mucoromycotina</taxon>
        <taxon>Mucoromycetes</taxon>
        <taxon>Mucorales</taxon>
        <taxon>Mucorineae</taxon>
        <taxon>Rhizopodaceae</taxon>
        <taxon>Rhizopus</taxon>
    </lineage>
</organism>
<dbReference type="EMBL" id="CH476734">
    <property type="protein sequence ID" value="EIE79595.1"/>
    <property type="molecule type" value="Genomic_DNA"/>
</dbReference>
<proteinExistence type="predicted"/>
<evidence type="ECO:0000313" key="1">
    <source>
        <dbReference type="EMBL" id="EIE79595.1"/>
    </source>
</evidence>
<dbReference type="Proteomes" id="UP000009138">
    <property type="component" value="Unassembled WGS sequence"/>
</dbReference>
<evidence type="ECO:0000313" key="2">
    <source>
        <dbReference type="Proteomes" id="UP000009138"/>
    </source>
</evidence>
<dbReference type="GeneID" id="93611271"/>
<dbReference type="VEuPathDB" id="FungiDB:RO3G_04300"/>
<gene>
    <name evidence="1" type="ORF">RO3G_04300</name>
</gene>
<dbReference type="AlphaFoldDB" id="I1BTR5"/>
<name>I1BTR5_RHIO9</name>
<accession>I1BTR5</accession>
<sequence length="44" mass="5143">MDQNYLKNSGYLQVHLVTSSSGQSIRLYQVDTLDRSRCPQHKFK</sequence>
<reference evidence="1 2" key="1">
    <citation type="journal article" date="2009" name="PLoS Genet.">
        <title>Genomic analysis of the basal lineage fungus Rhizopus oryzae reveals a whole-genome duplication.</title>
        <authorList>
            <person name="Ma L.-J."/>
            <person name="Ibrahim A.S."/>
            <person name="Skory C."/>
            <person name="Grabherr M.G."/>
            <person name="Burger G."/>
            <person name="Butler M."/>
            <person name="Elias M."/>
            <person name="Idnurm A."/>
            <person name="Lang B.F."/>
            <person name="Sone T."/>
            <person name="Abe A."/>
            <person name="Calvo S.E."/>
            <person name="Corrochano L.M."/>
            <person name="Engels R."/>
            <person name="Fu J."/>
            <person name="Hansberg W."/>
            <person name="Kim J.-M."/>
            <person name="Kodira C.D."/>
            <person name="Koehrsen M.J."/>
            <person name="Liu B."/>
            <person name="Miranda-Saavedra D."/>
            <person name="O'Leary S."/>
            <person name="Ortiz-Castellanos L."/>
            <person name="Poulter R."/>
            <person name="Rodriguez-Romero J."/>
            <person name="Ruiz-Herrera J."/>
            <person name="Shen Y.-Q."/>
            <person name="Zeng Q."/>
            <person name="Galagan J."/>
            <person name="Birren B.W."/>
            <person name="Cuomo C.A."/>
            <person name="Wickes B.L."/>
        </authorList>
    </citation>
    <scope>NUCLEOTIDE SEQUENCE [LARGE SCALE GENOMIC DNA]</scope>
    <source>
        <strain evidence="2">RA 99-880 / ATCC MYA-4621 / FGSC 9543 / NRRL 43880</strain>
    </source>
</reference>
<dbReference type="RefSeq" id="XP_067514991.1">
    <property type="nucleotide sequence ID" value="XM_067658890.1"/>
</dbReference>
<dbReference type="InParanoid" id="I1BTR5"/>
<keyword evidence="2" id="KW-1185">Reference proteome</keyword>